<reference evidence="2" key="1">
    <citation type="submission" date="2024-02" db="UniProtKB">
        <authorList>
            <consortium name="WormBaseParasite"/>
        </authorList>
    </citation>
    <scope>IDENTIFICATION</scope>
</reference>
<dbReference type="AlphaFoldDB" id="A0AAF3E8P6"/>
<dbReference type="WBParaSite" id="MBELARI_LOCUS10287">
    <property type="protein sequence ID" value="MBELARI_LOCUS10287"/>
    <property type="gene ID" value="MBELARI_LOCUS10287"/>
</dbReference>
<organism evidence="1 2">
    <name type="scientific">Mesorhabditis belari</name>
    <dbReference type="NCBI Taxonomy" id="2138241"/>
    <lineage>
        <taxon>Eukaryota</taxon>
        <taxon>Metazoa</taxon>
        <taxon>Ecdysozoa</taxon>
        <taxon>Nematoda</taxon>
        <taxon>Chromadorea</taxon>
        <taxon>Rhabditida</taxon>
        <taxon>Rhabditina</taxon>
        <taxon>Rhabditomorpha</taxon>
        <taxon>Rhabditoidea</taxon>
        <taxon>Rhabditidae</taxon>
        <taxon>Mesorhabditinae</taxon>
        <taxon>Mesorhabditis</taxon>
    </lineage>
</organism>
<protein>
    <submittedName>
        <fullName evidence="2">Uncharacterized protein</fullName>
    </submittedName>
</protein>
<keyword evidence="1" id="KW-1185">Reference proteome</keyword>
<proteinExistence type="predicted"/>
<dbReference type="Proteomes" id="UP000887575">
    <property type="component" value="Unassembled WGS sequence"/>
</dbReference>
<sequence length="106" mass="12359">MGNEIFVYASGGYWKNEIKEDKGELELFLYNQSYVCTTLSDFIVPTKKRTRNRSLATTEDTSNDWELMRLYHFDGGAYKVKVLQKKKVSLDGRYGKLKKTYLGVNR</sequence>
<accession>A0AAF3E8P6</accession>
<name>A0AAF3E8P6_9BILA</name>
<evidence type="ECO:0000313" key="2">
    <source>
        <dbReference type="WBParaSite" id="MBELARI_LOCUS10287"/>
    </source>
</evidence>
<evidence type="ECO:0000313" key="1">
    <source>
        <dbReference type="Proteomes" id="UP000887575"/>
    </source>
</evidence>